<reference evidence="2 3" key="1">
    <citation type="submission" date="2018-10" db="EMBL/GenBank/DDBJ databases">
        <title>Genomic Encyclopedia of Archaeal and Bacterial Type Strains, Phase II (KMG-II): from individual species to whole genera.</title>
        <authorList>
            <person name="Goeker M."/>
        </authorList>
    </citation>
    <scope>NUCLEOTIDE SEQUENCE [LARGE SCALE GENOMIC DNA]</scope>
    <source>
        <strain evidence="2 3">DSM 23424</strain>
    </source>
</reference>
<keyword evidence="3" id="KW-1185">Reference proteome</keyword>
<evidence type="ECO:0008006" key="4">
    <source>
        <dbReference type="Google" id="ProtNLM"/>
    </source>
</evidence>
<sequence length="181" mass="20529">MKTYFASILVVLTLFTALETLNAQEFPQMDSSPMDLAIARADRNAPPQARVIYSRPSKKDRTIFGELVPFDKVWRTGANEATELTLYNPMLLDNKKILAGTYTLYTIPGEDNWTVIINSDINTWGAYSYKKDKDVARITVPRRNTVAPTETLSMVFRPDADGISLMIGWDDTYIEVPFKHL</sequence>
<organism evidence="2 3">
    <name type="scientific">Ulvibacter antarcticus</name>
    <dbReference type="NCBI Taxonomy" id="442714"/>
    <lineage>
        <taxon>Bacteria</taxon>
        <taxon>Pseudomonadati</taxon>
        <taxon>Bacteroidota</taxon>
        <taxon>Flavobacteriia</taxon>
        <taxon>Flavobacteriales</taxon>
        <taxon>Flavobacteriaceae</taxon>
        <taxon>Ulvibacter</taxon>
    </lineage>
</organism>
<dbReference type="AlphaFoldDB" id="A0A3L9YCE9"/>
<keyword evidence="1" id="KW-0732">Signal</keyword>
<name>A0A3L9YCE9_9FLAO</name>
<protein>
    <recommendedName>
        <fullName evidence="4">DUF2911 family protein</fullName>
    </recommendedName>
</protein>
<proteinExistence type="predicted"/>
<dbReference type="InterPro" id="IPR021314">
    <property type="entry name" value="DUF2911"/>
</dbReference>
<feature type="signal peptide" evidence="1">
    <location>
        <begin position="1"/>
        <end position="23"/>
    </location>
</feature>
<evidence type="ECO:0000313" key="3">
    <source>
        <dbReference type="Proteomes" id="UP000271339"/>
    </source>
</evidence>
<accession>A0A3L9YCE9</accession>
<dbReference type="EMBL" id="REFC01000015">
    <property type="protein sequence ID" value="RMA57030.1"/>
    <property type="molecule type" value="Genomic_DNA"/>
</dbReference>
<gene>
    <name evidence="2" type="ORF">BXY75_2911</name>
</gene>
<dbReference type="Proteomes" id="UP000271339">
    <property type="component" value="Unassembled WGS sequence"/>
</dbReference>
<comment type="caution">
    <text evidence="2">The sequence shown here is derived from an EMBL/GenBank/DDBJ whole genome shotgun (WGS) entry which is preliminary data.</text>
</comment>
<dbReference type="RefSeq" id="WP_121908461.1">
    <property type="nucleotide sequence ID" value="NZ_REFC01000015.1"/>
</dbReference>
<evidence type="ECO:0000256" key="1">
    <source>
        <dbReference type="SAM" id="SignalP"/>
    </source>
</evidence>
<feature type="chain" id="PRO_5018086571" description="DUF2911 family protein" evidence="1">
    <location>
        <begin position="24"/>
        <end position="181"/>
    </location>
</feature>
<evidence type="ECO:0000313" key="2">
    <source>
        <dbReference type="EMBL" id="RMA57030.1"/>
    </source>
</evidence>
<dbReference type="OrthoDB" id="187854at2"/>
<dbReference type="Pfam" id="PF11138">
    <property type="entry name" value="DUF2911"/>
    <property type="match status" value="1"/>
</dbReference>